<protein>
    <submittedName>
        <fullName evidence="3">MBL fold metallo-hydrolase</fullName>
    </submittedName>
</protein>
<dbReference type="Proteomes" id="UP001168528">
    <property type="component" value="Unassembled WGS sequence"/>
</dbReference>
<reference evidence="3" key="1">
    <citation type="submission" date="2023-07" db="EMBL/GenBank/DDBJ databases">
        <title>The genome sequence of Rhodocytophaga aerolata KACC 12507.</title>
        <authorList>
            <person name="Zhang X."/>
        </authorList>
    </citation>
    <scope>NUCLEOTIDE SEQUENCE</scope>
    <source>
        <strain evidence="3">KACC 12507</strain>
    </source>
</reference>
<dbReference type="PANTHER" id="PTHR42951">
    <property type="entry name" value="METALLO-BETA-LACTAMASE DOMAIN-CONTAINING"/>
    <property type="match status" value="1"/>
</dbReference>
<feature type="domain" description="Metallo-beta-lactamase" evidence="2">
    <location>
        <begin position="29"/>
        <end position="240"/>
    </location>
</feature>
<gene>
    <name evidence="3" type="ORF">Q0590_21590</name>
</gene>
<keyword evidence="1" id="KW-0472">Membrane</keyword>
<comment type="caution">
    <text evidence="3">The sequence shown here is derived from an EMBL/GenBank/DDBJ whole genome shotgun (WGS) entry which is preliminary data.</text>
</comment>
<evidence type="ECO:0000313" key="3">
    <source>
        <dbReference type="EMBL" id="MDO1448886.1"/>
    </source>
</evidence>
<evidence type="ECO:0000256" key="1">
    <source>
        <dbReference type="SAM" id="Phobius"/>
    </source>
</evidence>
<dbReference type="SMART" id="SM00849">
    <property type="entry name" value="Lactamase_B"/>
    <property type="match status" value="1"/>
</dbReference>
<evidence type="ECO:0000313" key="4">
    <source>
        <dbReference type="Proteomes" id="UP001168528"/>
    </source>
</evidence>
<organism evidence="3 4">
    <name type="scientific">Rhodocytophaga aerolata</name>
    <dbReference type="NCBI Taxonomy" id="455078"/>
    <lineage>
        <taxon>Bacteria</taxon>
        <taxon>Pseudomonadati</taxon>
        <taxon>Bacteroidota</taxon>
        <taxon>Cytophagia</taxon>
        <taxon>Cytophagales</taxon>
        <taxon>Rhodocytophagaceae</taxon>
        <taxon>Rhodocytophaga</taxon>
    </lineage>
</organism>
<dbReference type="RefSeq" id="WP_302039685.1">
    <property type="nucleotide sequence ID" value="NZ_JAUKPO010000014.1"/>
</dbReference>
<sequence length="323" mass="35533">MQTKSKFTRAGQRSVFTVSPGIIGIKMIFVNAYLVRANEYSNAWVLVDAGLKGYSGKIKKVAEQYFGEGNRPEAILLTHGHFDHVGSLVDLAQEWNVPIYAHPLEMPYVTGRSKYPPPDPTVGGGAMAYLAWAYPRGPIDVSKYIRPLPLDGSVPGLSDWRWIHTPGHTAGHVSFFRESDRTLIAGDAFVTRHAESALAVITQKKEVHGPPAYFTSDWRAAQWSVQDLANLHPNTAATGHGMPMRGQILLEELENLSKHFGKLAVPDRGRYVPKPAVTDEYGIVSVPPPIMSQTEKVLLSIGFTTLAAAVLLAFVRYKNTESL</sequence>
<keyword evidence="1" id="KW-0812">Transmembrane</keyword>
<evidence type="ECO:0000259" key="2">
    <source>
        <dbReference type="SMART" id="SM00849"/>
    </source>
</evidence>
<dbReference type="InterPro" id="IPR036866">
    <property type="entry name" value="RibonucZ/Hydroxyglut_hydro"/>
</dbReference>
<dbReference type="PANTHER" id="PTHR42951:SF17">
    <property type="entry name" value="METALLO-BETA-LACTAMASE DOMAIN-CONTAINING PROTEIN"/>
    <property type="match status" value="1"/>
</dbReference>
<dbReference type="InterPro" id="IPR001279">
    <property type="entry name" value="Metallo-B-lactamas"/>
</dbReference>
<feature type="transmembrane region" description="Helical" evidence="1">
    <location>
        <begin position="297"/>
        <end position="317"/>
    </location>
</feature>
<proteinExistence type="predicted"/>
<dbReference type="EMBL" id="JAUKPO010000014">
    <property type="protein sequence ID" value="MDO1448886.1"/>
    <property type="molecule type" value="Genomic_DNA"/>
</dbReference>
<dbReference type="InterPro" id="IPR050855">
    <property type="entry name" value="NDM-1-like"/>
</dbReference>
<keyword evidence="4" id="KW-1185">Reference proteome</keyword>
<name>A0ABT8RB23_9BACT</name>
<accession>A0ABT8RB23</accession>
<dbReference type="SUPFAM" id="SSF56281">
    <property type="entry name" value="Metallo-hydrolase/oxidoreductase"/>
    <property type="match status" value="1"/>
</dbReference>
<dbReference type="CDD" id="cd07721">
    <property type="entry name" value="yflN-like_MBL-fold"/>
    <property type="match status" value="1"/>
</dbReference>
<keyword evidence="1" id="KW-1133">Transmembrane helix</keyword>
<dbReference type="Gene3D" id="3.60.15.10">
    <property type="entry name" value="Ribonuclease Z/Hydroxyacylglutathione hydrolase-like"/>
    <property type="match status" value="1"/>
</dbReference>
<dbReference type="Pfam" id="PF00753">
    <property type="entry name" value="Lactamase_B"/>
    <property type="match status" value="1"/>
</dbReference>